<dbReference type="GO" id="GO:0005840">
    <property type="term" value="C:ribosome"/>
    <property type="evidence" value="ECO:0007669"/>
    <property type="project" value="UniProtKB-KW"/>
</dbReference>
<keyword evidence="3" id="KW-0687">Ribonucleoprotein</keyword>
<accession>A0A8J6CFI8</accession>
<dbReference type="HAMAP" id="MF_00391">
    <property type="entry name" value="Ribosomal_bL34"/>
    <property type="match status" value="1"/>
</dbReference>
<organism evidence="5 6">
    <name type="scientific">Diacronema lutheri</name>
    <name type="common">Unicellular marine alga</name>
    <name type="synonym">Monochrysis lutheri</name>
    <dbReference type="NCBI Taxonomy" id="2081491"/>
    <lineage>
        <taxon>Eukaryota</taxon>
        <taxon>Haptista</taxon>
        <taxon>Haptophyta</taxon>
        <taxon>Pavlovophyceae</taxon>
        <taxon>Pavlovales</taxon>
        <taxon>Pavlovaceae</taxon>
        <taxon>Diacronema</taxon>
    </lineage>
</organism>
<feature type="region of interest" description="Disordered" evidence="4">
    <location>
        <begin position="71"/>
        <end position="100"/>
    </location>
</feature>
<comment type="caution">
    <text evidence="5">The sequence shown here is derived from an EMBL/GenBank/DDBJ whole genome shotgun (WGS) entry which is preliminary data.</text>
</comment>
<keyword evidence="2" id="KW-0689">Ribosomal protein</keyword>
<proteinExistence type="inferred from homology"/>
<evidence type="ECO:0000256" key="2">
    <source>
        <dbReference type="ARBA" id="ARBA00022980"/>
    </source>
</evidence>
<dbReference type="Proteomes" id="UP000751190">
    <property type="component" value="Unassembled WGS sequence"/>
</dbReference>
<evidence type="ECO:0000313" key="6">
    <source>
        <dbReference type="Proteomes" id="UP000751190"/>
    </source>
</evidence>
<name>A0A8J6CFI8_DIALT</name>
<dbReference type="AlphaFoldDB" id="A0A8J6CFI8"/>
<dbReference type="OrthoDB" id="431691at2759"/>
<protein>
    <recommendedName>
        <fullName evidence="7">50S ribosomal protein L34</fullName>
    </recommendedName>
</protein>
<evidence type="ECO:0000313" key="5">
    <source>
        <dbReference type="EMBL" id="KAG8470754.1"/>
    </source>
</evidence>
<comment type="similarity">
    <text evidence="1">Belongs to the bacterial ribosomal protein bL34 family.</text>
</comment>
<dbReference type="InterPro" id="IPR000271">
    <property type="entry name" value="Ribosomal_bL34"/>
</dbReference>
<sequence>MSCAAVAPAISPVEAGVHAALGALAGLLDDVAERLGEFEMPNVLMAIPGRKGPSNKARAGTSGFRARKLTKNGQKVLRNRRKKGRKYLVPSPGRHPVHGL</sequence>
<dbReference type="EMBL" id="JAGTXO010000001">
    <property type="protein sequence ID" value="KAG8470754.1"/>
    <property type="molecule type" value="Genomic_DNA"/>
</dbReference>
<reference evidence="5" key="1">
    <citation type="submission" date="2021-05" db="EMBL/GenBank/DDBJ databases">
        <title>The genome of the haptophyte Pavlova lutheri (Diacronema luteri, Pavlovales) - a model for lipid biosynthesis in eukaryotic algae.</title>
        <authorList>
            <person name="Hulatt C.J."/>
            <person name="Posewitz M.C."/>
        </authorList>
    </citation>
    <scope>NUCLEOTIDE SEQUENCE</scope>
    <source>
        <strain evidence="5">NIVA-4/92</strain>
    </source>
</reference>
<dbReference type="Pfam" id="PF00468">
    <property type="entry name" value="Ribosomal_L34"/>
    <property type="match status" value="1"/>
</dbReference>
<evidence type="ECO:0000256" key="1">
    <source>
        <dbReference type="ARBA" id="ARBA00010111"/>
    </source>
</evidence>
<dbReference type="GO" id="GO:0006412">
    <property type="term" value="P:translation"/>
    <property type="evidence" value="ECO:0007669"/>
    <property type="project" value="InterPro"/>
</dbReference>
<dbReference type="GO" id="GO:1990904">
    <property type="term" value="C:ribonucleoprotein complex"/>
    <property type="evidence" value="ECO:0007669"/>
    <property type="project" value="UniProtKB-KW"/>
</dbReference>
<gene>
    <name evidence="5" type="ORF">KFE25_009175</name>
</gene>
<evidence type="ECO:0008006" key="7">
    <source>
        <dbReference type="Google" id="ProtNLM"/>
    </source>
</evidence>
<dbReference type="Gene3D" id="1.10.287.3980">
    <property type="match status" value="1"/>
</dbReference>
<keyword evidence="6" id="KW-1185">Reference proteome</keyword>
<evidence type="ECO:0000256" key="4">
    <source>
        <dbReference type="SAM" id="MobiDB-lite"/>
    </source>
</evidence>
<dbReference type="NCBIfam" id="TIGR01030">
    <property type="entry name" value="rpmH_bact"/>
    <property type="match status" value="1"/>
</dbReference>
<feature type="compositionally biased region" description="Basic residues" evidence="4">
    <location>
        <begin position="77"/>
        <end position="86"/>
    </location>
</feature>
<evidence type="ECO:0000256" key="3">
    <source>
        <dbReference type="ARBA" id="ARBA00023274"/>
    </source>
</evidence>
<dbReference type="GO" id="GO:0003735">
    <property type="term" value="F:structural constituent of ribosome"/>
    <property type="evidence" value="ECO:0007669"/>
    <property type="project" value="InterPro"/>
</dbReference>